<protein>
    <recommendedName>
        <fullName evidence="5 7">5-formyltetrahydrofolate cyclo-ligase</fullName>
        <ecNumber evidence="5 7">6.3.3.2</ecNumber>
    </recommendedName>
</protein>
<keyword evidence="7" id="KW-0460">Magnesium</keyword>
<dbReference type="GO" id="GO:0035999">
    <property type="term" value="P:tetrahydrofolate interconversion"/>
    <property type="evidence" value="ECO:0007669"/>
    <property type="project" value="TreeGrafter"/>
</dbReference>
<evidence type="ECO:0000256" key="7">
    <source>
        <dbReference type="RuleBase" id="RU361279"/>
    </source>
</evidence>
<accession>A0A7J7JC15</accession>
<keyword evidence="9" id="KW-1185">Reference proteome</keyword>
<feature type="binding site" evidence="6">
    <location>
        <begin position="130"/>
        <end position="138"/>
    </location>
    <ligand>
        <name>ATP</name>
        <dbReference type="ChEBI" id="CHEBI:30616"/>
    </ligand>
</feature>
<dbReference type="NCBIfam" id="TIGR02727">
    <property type="entry name" value="MTHFS_bact"/>
    <property type="match status" value="1"/>
</dbReference>
<dbReference type="FunFam" id="3.40.50.10420:FF:000007">
    <property type="entry name" value="5-formyltetrahydrofolate cyclo-ligase"/>
    <property type="match status" value="1"/>
</dbReference>
<evidence type="ECO:0000313" key="9">
    <source>
        <dbReference type="Proteomes" id="UP000593567"/>
    </source>
</evidence>
<comment type="cofactor">
    <cofactor evidence="7">
        <name>Mg(2+)</name>
        <dbReference type="ChEBI" id="CHEBI:18420"/>
    </cofactor>
</comment>
<dbReference type="SUPFAM" id="SSF100950">
    <property type="entry name" value="NagB/RpiA/CoA transferase-like"/>
    <property type="match status" value="1"/>
</dbReference>
<dbReference type="GO" id="GO:0009396">
    <property type="term" value="P:folic acid-containing compound biosynthetic process"/>
    <property type="evidence" value="ECO:0007669"/>
    <property type="project" value="TreeGrafter"/>
</dbReference>
<dbReference type="GO" id="GO:0030272">
    <property type="term" value="F:5-formyltetrahydrofolate cyclo-ligase activity"/>
    <property type="evidence" value="ECO:0007669"/>
    <property type="project" value="UniProtKB-EC"/>
</dbReference>
<gene>
    <name evidence="8" type="ORF">EB796_017902</name>
</gene>
<comment type="caution">
    <text evidence="8">The sequence shown here is derived from an EMBL/GenBank/DDBJ whole genome shotgun (WGS) entry which is preliminary data.</text>
</comment>
<organism evidence="8 9">
    <name type="scientific">Bugula neritina</name>
    <name type="common">Brown bryozoan</name>
    <name type="synonym">Sertularia neritina</name>
    <dbReference type="NCBI Taxonomy" id="10212"/>
    <lineage>
        <taxon>Eukaryota</taxon>
        <taxon>Metazoa</taxon>
        <taxon>Spiralia</taxon>
        <taxon>Lophotrochozoa</taxon>
        <taxon>Bryozoa</taxon>
        <taxon>Gymnolaemata</taxon>
        <taxon>Cheilostomatida</taxon>
        <taxon>Flustrina</taxon>
        <taxon>Buguloidea</taxon>
        <taxon>Bugulidae</taxon>
        <taxon>Bugula</taxon>
    </lineage>
</organism>
<comment type="catalytic activity">
    <reaction evidence="4 7">
        <text>(6S)-5-formyl-5,6,7,8-tetrahydrofolate + ATP = (6R)-5,10-methenyltetrahydrofolate + ADP + phosphate</text>
        <dbReference type="Rhea" id="RHEA:10488"/>
        <dbReference type="ChEBI" id="CHEBI:30616"/>
        <dbReference type="ChEBI" id="CHEBI:43474"/>
        <dbReference type="ChEBI" id="CHEBI:57455"/>
        <dbReference type="ChEBI" id="CHEBI:57457"/>
        <dbReference type="ChEBI" id="CHEBI:456216"/>
        <dbReference type="EC" id="6.3.3.2"/>
    </reaction>
</comment>
<proteinExistence type="inferred from homology"/>
<sequence>MKTLLAQISAESREERSKLISAKVTANDVYKKSQRIAVFLSMKDEVETSSILTAMFKDKKQCFIPRYDMTSRDMDMVKLHSLEDMRNLPRTKWDILQPALNDVTRENAMNTGGLDLILMPGLAFTNTGARLGRGKGYYDTFLNNHKSVLGKCPVTMALAFSEQVLDTLPMDEHDYLIDYIISDQ</sequence>
<dbReference type="GO" id="GO:0005739">
    <property type="term" value="C:mitochondrion"/>
    <property type="evidence" value="ECO:0007669"/>
    <property type="project" value="TreeGrafter"/>
</dbReference>
<keyword evidence="2 6" id="KW-0547">Nucleotide-binding</keyword>
<evidence type="ECO:0000256" key="1">
    <source>
        <dbReference type="ARBA" id="ARBA00010638"/>
    </source>
</evidence>
<dbReference type="PANTHER" id="PTHR23407:SF1">
    <property type="entry name" value="5-FORMYLTETRAHYDROFOLATE CYCLO-LIGASE"/>
    <property type="match status" value="1"/>
</dbReference>
<dbReference type="InterPro" id="IPR002698">
    <property type="entry name" value="FTHF_cligase"/>
</dbReference>
<dbReference type="PANTHER" id="PTHR23407">
    <property type="entry name" value="ATPASE INHIBITOR/5-FORMYLTETRAHYDROFOLATE CYCLO-LIGASE"/>
    <property type="match status" value="1"/>
</dbReference>
<evidence type="ECO:0000256" key="2">
    <source>
        <dbReference type="ARBA" id="ARBA00022741"/>
    </source>
</evidence>
<dbReference type="OrthoDB" id="2015992at2759"/>
<dbReference type="PIRSF" id="PIRSF006806">
    <property type="entry name" value="FTHF_cligase"/>
    <property type="match status" value="1"/>
</dbReference>
<dbReference type="Proteomes" id="UP000593567">
    <property type="component" value="Unassembled WGS sequence"/>
</dbReference>
<dbReference type="Pfam" id="PF01812">
    <property type="entry name" value="5-FTHF_cyc-lig"/>
    <property type="match status" value="1"/>
</dbReference>
<dbReference type="GO" id="GO:0046872">
    <property type="term" value="F:metal ion binding"/>
    <property type="evidence" value="ECO:0007669"/>
    <property type="project" value="UniProtKB-KW"/>
</dbReference>
<keyword evidence="7" id="KW-0479">Metal-binding</keyword>
<reference evidence="8" key="1">
    <citation type="submission" date="2020-06" db="EMBL/GenBank/DDBJ databases">
        <title>Draft genome of Bugula neritina, a colonial animal packing powerful symbionts and potential medicines.</title>
        <authorList>
            <person name="Rayko M."/>
        </authorList>
    </citation>
    <scope>NUCLEOTIDE SEQUENCE [LARGE SCALE GENOMIC DNA]</scope>
    <source>
        <strain evidence="8">Kwan_BN1</strain>
    </source>
</reference>
<dbReference type="AlphaFoldDB" id="A0A7J7JC15"/>
<dbReference type="InterPro" id="IPR037171">
    <property type="entry name" value="NagB/RpiA_transferase-like"/>
</dbReference>
<evidence type="ECO:0000256" key="5">
    <source>
        <dbReference type="ARBA" id="ARBA00038966"/>
    </source>
</evidence>
<dbReference type="GO" id="GO:0005524">
    <property type="term" value="F:ATP binding"/>
    <property type="evidence" value="ECO:0007669"/>
    <property type="project" value="UniProtKB-KW"/>
</dbReference>
<dbReference type="InterPro" id="IPR024185">
    <property type="entry name" value="FTHF_cligase-like_sf"/>
</dbReference>
<evidence type="ECO:0000256" key="6">
    <source>
        <dbReference type="PIRSR" id="PIRSR006806-1"/>
    </source>
</evidence>
<keyword evidence="3 6" id="KW-0067">ATP-binding</keyword>
<name>A0A7J7JC15_BUGNE</name>
<dbReference type="EMBL" id="VXIV02002663">
    <property type="protein sequence ID" value="KAF6023800.1"/>
    <property type="molecule type" value="Genomic_DNA"/>
</dbReference>
<feature type="binding site" evidence="6">
    <location>
        <position position="40"/>
    </location>
    <ligand>
        <name>substrate</name>
    </ligand>
</feature>
<dbReference type="EC" id="6.3.3.2" evidence="5 7"/>
<dbReference type="Gene3D" id="3.40.50.10420">
    <property type="entry name" value="NagB/RpiA/CoA transferase-like"/>
    <property type="match status" value="1"/>
</dbReference>
<evidence type="ECO:0000313" key="8">
    <source>
        <dbReference type="EMBL" id="KAF6023800.1"/>
    </source>
</evidence>
<evidence type="ECO:0000256" key="3">
    <source>
        <dbReference type="ARBA" id="ARBA00022840"/>
    </source>
</evidence>
<feature type="binding site" evidence="6">
    <location>
        <position position="45"/>
    </location>
    <ligand>
        <name>substrate</name>
    </ligand>
</feature>
<evidence type="ECO:0000256" key="4">
    <source>
        <dbReference type="ARBA" id="ARBA00036539"/>
    </source>
</evidence>
<comment type="similarity">
    <text evidence="1 7">Belongs to the 5-formyltetrahydrofolate cyclo-ligase family.</text>
</comment>